<keyword evidence="7 10" id="KW-0862">Zinc</keyword>
<dbReference type="Proteomes" id="UP000075502">
    <property type="component" value="Unassembled WGS sequence"/>
</dbReference>
<feature type="binding site" evidence="10">
    <location>
        <position position="318"/>
    </location>
    <ligand>
        <name>Zn(2+)</name>
        <dbReference type="ChEBI" id="CHEBI:29105"/>
    </ligand>
</feature>
<feature type="binding site" evidence="10">
    <location>
        <position position="310"/>
    </location>
    <ligand>
        <name>Zn(2+)</name>
        <dbReference type="ChEBI" id="CHEBI:29105"/>
    </ligand>
</feature>
<evidence type="ECO:0000256" key="10">
    <source>
        <dbReference type="HAMAP-Rule" id="MF_01820"/>
    </source>
</evidence>
<feature type="domain" description="EngC GTPase" evidence="12">
    <location>
        <begin position="133"/>
        <end position="280"/>
    </location>
</feature>
<dbReference type="GO" id="GO:0019843">
    <property type="term" value="F:rRNA binding"/>
    <property type="evidence" value="ECO:0007669"/>
    <property type="project" value="UniProtKB-KW"/>
</dbReference>
<sequence length="376" mass="40202">MERSSVMHIDSDFSVDPSSQNEPRPDLIGLGWTPFFASQLASLEEAVQPARVLLASASRHHVQTADGPRLAVVSGRLAHEAAGRAALPTVGDWVGLRPGDGAGPAYIVHTFARNTCLRRKAAGPAMEAQVLAANVDKVFIVTSLNADFNVRRLERYIEAVIDSGARPVLVLNKADVCPDPGRFIDAAREVAPAAPVALVSALSGAGLDALRAEIGAGETIALVGSSGVGKSALSNRLLGVEVQREGAIRASDERGRHTTAHRELFVMPGGGLLIDTPGVRELGLWSDDGAAPAGFDDVEAHAAACRFRDCSHDGEPGCAVLRAIEEGELDPERLGAYQKLGAERRYLARQQDVRAKLEEKRRWKQISKRMRANPKQ</sequence>
<dbReference type="HAMAP" id="MF_01820">
    <property type="entry name" value="GTPase_RsgA"/>
    <property type="match status" value="1"/>
</dbReference>
<dbReference type="InterPro" id="IPR027417">
    <property type="entry name" value="P-loop_NTPase"/>
</dbReference>
<keyword evidence="5 10" id="KW-0547">Nucleotide-binding</keyword>
<feature type="domain" description="CP-type G" evidence="13">
    <location>
        <begin position="118"/>
        <end position="282"/>
    </location>
</feature>
<evidence type="ECO:0000259" key="12">
    <source>
        <dbReference type="PROSITE" id="PS50936"/>
    </source>
</evidence>
<evidence type="ECO:0000256" key="3">
    <source>
        <dbReference type="ARBA" id="ARBA00022723"/>
    </source>
</evidence>
<dbReference type="CDD" id="cd01854">
    <property type="entry name" value="YjeQ_EngC"/>
    <property type="match status" value="1"/>
</dbReference>
<name>A0A150TS41_SORCE</name>
<evidence type="ECO:0000259" key="13">
    <source>
        <dbReference type="PROSITE" id="PS51721"/>
    </source>
</evidence>
<dbReference type="GO" id="GO:0005525">
    <property type="term" value="F:GTP binding"/>
    <property type="evidence" value="ECO:0007669"/>
    <property type="project" value="UniProtKB-UniRule"/>
</dbReference>
<dbReference type="GO" id="GO:0003924">
    <property type="term" value="F:GTPase activity"/>
    <property type="evidence" value="ECO:0007669"/>
    <property type="project" value="UniProtKB-UniRule"/>
</dbReference>
<evidence type="ECO:0000256" key="8">
    <source>
        <dbReference type="ARBA" id="ARBA00022884"/>
    </source>
</evidence>
<evidence type="ECO:0000256" key="5">
    <source>
        <dbReference type="ARBA" id="ARBA00022741"/>
    </source>
</evidence>
<feature type="binding site" evidence="10">
    <location>
        <begin position="172"/>
        <end position="175"/>
    </location>
    <ligand>
        <name>GTP</name>
        <dbReference type="ChEBI" id="CHEBI:37565"/>
    </ligand>
</feature>
<evidence type="ECO:0000256" key="1">
    <source>
        <dbReference type="ARBA" id="ARBA00022490"/>
    </source>
</evidence>
<dbReference type="GO" id="GO:0046872">
    <property type="term" value="F:metal ion binding"/>
    <property type="evidence" value="ECO:0007669"/>
    <property type="project" value="UniProtKB-KW"/>
</dbReference>
<organism evidence="14 15">
    <name type="scientific">Sorangium cellulosum</name>
    <name type="common">Polyangium cellulosum</name>
    <dbReference type="NCBI Taxonomy" id="56"/>
    <lineage>
        <taxon>Bacteria</taxon>
        <taxon>Pseudomonadati</taxon>
        <taxon>Myxococcota</taxon>
        <taxon>Polyangia</taxon>
        <taxon>Polyangiales</taxon>
        <taxon>Polyangiaceae</taxon>
        <taxon>Sorangium</taxon>
    </lineage>
</organism>
<comment type="caution">
    <text evidence="10">Lacks conserved residue(s) required for the propagation of feature annotation.</text>
</comment>
<dbReference type="PROSITE" id="PS50936">
    <property type="entry name" value="ENGC_GTPASE"/>
    <property type="match status" value="1"/>
</dbReference>
<comment type="cofactor">
    <cofactor evidence="10">
        <name>Zn(2+)</name>
        <dbReference type="ChEBI" id="CHEBI:29105"/>
    </cofactor>
    <text evidence="10">Binds 1 zinc ion per subunit.</text>
</comment>
<dbReference type="SUPFAM" id="SSF52540">
    <property type="entry name" value="P-loop containing nucleoside triphosphate hydrolases"/>
    <property type="match status" value="1"/>
</dbReference>
<evidence type="ECO:0000256" key="6">
    <source>
        <dbReference type="ARBA" id="ARBA00022801"/>
    </source>
</evidence>
<dbReference type="Pfam" id="PF03193">
    <property type="entry name" value="RsgA_GTPase"/>
    <property type="match status" value="1"/>
</dbReference>
<keyword evidence="9 10" id="KW-0342">GTP-binding</keyword>
<dbReference type="InterPro" id="IPR010914">
    <property type="entry name" value="RsgA_GTPase_dom"/>
</dbReference>
<evidence type="ECO:0000256" key="4">
    <source>
        <dbReference type="ARBA" id="ARBA00022730"/>
    </source>
</evidence>
<dbReference type="InterPro" id="IPR004881">
    <property type="entry name" value="Ribosome_biogen_GTPase_RsgA"/>
</dbReference>
<comment type="subcellular location">
    <subcellularLocation>
        <location evidence="10">Cytoplasm</location>
    </subcellularLocation>
</comment>
<dbReference type="AlphaFoldDB" id="A0A150TS41"/>
<keyword evidence="8 10" id="KW-0694">RNA-binding</keyword>
<feature type="binding site" evidence="10">
    <location>
        <position position="305"/>
    </location>
    <ligand>
        <name>Zn(2+)</name>
        <dbReference type="ChEBI" id="CHEBI:29105"/>
    </ligand>
</feature>
<comment type="caution">
    <text evidence="14">The sequence shown here is derived from an EMBL/GenBank/DDBJ whole genome shotgun (WGS) entry which is preliminary data.</text>
</comment>
<evidence type="ECO:0000313" key="14">
    <source>
        <dbReference type="EMBL" id="KYG07523.1"/>
    </source>
</evidence>
<evidence type="ECO:0000256" key="9">
    <source>
        <dbReference type="ARBA" id="ARBA00023134"/>
    </source>
</evidence>
<feature type="region of interest" description="Disordered" evidence="11">
    <location>
        <begin position="1"/>
        <end position="24"/>
    </location>
</feature>
<comment type="function">
    <text evidence="10">One of several proteins that assist in the late maturation steps of the functional core of the 30S ribosomal subunit. Helps release RbfA from mature subunits. May play a role in the assembly of ribosomal proteins into the subunit. Circularly permuted GTPase that catalyzes slow GTP hydrolysis, GTPase activity is stimulated by the 30S ribosomal subunit.</text>
</comment>
<dbReference type="EMBL" id="JEME01001305">
    <property type="protein sequence ID" value="KYG07523.1"/>
    <property type="molecule type" value="Genomic_DNA"/>
</dbReference>
<keyword evidence="3 10" id="KW-0479">Metal-binding</keyword>
<dbReference type="PROSITE" id="PS51721">
    <property type="entry name" value="G_CP"/>
    <property type="match status" value="1"/>
</dbReference>
<keyword evidence="1 10" id="KW-0963">Cytoplasm</keyword>
<feature type="compositionally biased region" description="Basic and acidic residues" evidence="11">
    <location>
        <begin position="1"/>
        <end position="11"/>
    </location>
</feature>
<reference evidence="14 15" key="1">
    <citation type="submission" date="2014-02" db="EMBL/GenBank/DDBJ databases">
        <title>The small core and large imbalanced accessory genome model reveals a collaborative survival strategy of Sorangium cellulosum strains in nature.</title>
        <authorList>
            <person name="Han K."/>
            <person name="Peng R."/>
            <person name="Blom J."/>
            <person name="Li Y.-Z."/>
        </authorList>
    </citation>
    <scope>NUCLEOTIDE SEQUENCE [LARGE SCALE GENOMIC DNA]</scope>
    <source>
        <strain evidence="14 15">So0007-03</strain>
    </source>
</reference>
<comment type="subunit">
    <text evidence="10">Monomer. Associates with 30S ribosomal subunit, binds 16S rRNA.</text>
</comment>
<protein>
    <recommendedName>
        <fullName evidence="10">Small ribosomal subunit biogenesis GTPase RsgA</fullName>
        <ecNumber evidence="10">3.6.1.-</ecNumber>
    </recommendedName>
</protein>
<dbReference type="InterPro" id="IPR030378">
    <property type="entry name" value="G_CP_dom"/>
</dbReference>
<dbReference type="GO" id="GO:0042274">
    <property type="term" value="P:ribosomal small subunit biogenesis"/>
    <property type="evidence" value="ECO:0007669"/>
    <property type="project" value="UniProtKB-UniRule"/>
</dbReference>
<comment type="similarity">
    <text evidence="10">Belongs to the TRAFAC class YlqF/YawG GTPase family. RsgA subfamily.</text>
</comment>
<gene>
    <name evidence="10" type="primary">rsgA</name>
    <name evidence="14" type="ORF">BE21_28990</name>
</gene>
<feature type="binding site" evidence="10">
    <location>
        <position position="312"/>
    </location>
    <ligand>
        <name>Zn(2+)</name>
        <dbReference type="ChEBI" id="CHEBI:29105"/>
    </ligand>
</feature>
<dbReference type="GO" id="GO:0005737">
    <property type="term" value="C:cytoplasm"/>
    <property type="evidence" value="ECO:0007669"/>
    <property type="project" value="UniProtKB-SubCell"/>
</dbReference>
<dbReference type="Gene3D" id="3.40.50.300">
    <property type="entry name" value="P-loop containing nucleotide triphosphate hydrolases"/>
    <property type="match status" value="1"/>
</dbReference>
<dbReference type="Gene3D" id="1.10.40.50">
    <property type="entry name" value="Probable gtpase engc, domain 3"/>
    <property type="match status" value="1"/>
</dbReference>
<evidence type="ECO:0000256" key="11">
    <source>
        <dbReference type="SAM" id="MobiDB-lite"/>
    </source>
</evidence>
<dbReference type="NCBIfam" id="TIGR00157">
    <property type="entry name" value="ribosome small subunit-dependent GTPase A"/>
    <property type="match status" value="1"/>
</dbReference>
<evidence type="ECO:0000256" key="2">
    <source>
        <dbReference type="ARBA" id="ARBA00022517"/>
    </source>
</evidence>
<proteinExistence type="inferred from homology"/>
<evidence type="ECO:0000313" key="15">
    <source>
        <dbReference type="Proteomes" id="UP000075502"/>
    </source>
</evidence>
<dbReference type="PANTHER" id="PTHR32120">
    <property type="entry name" value="SMALL RIBOSOMAL SUBUNIT BIOGENESIS GTPASE RSGA"/>
    <property type="match status" value="1"/>
</dbReference>
<accession>A0A150TS41</accession>
<dbReference type="EC" id="3.6.1.-" evidence="10"/>
<keyword evidence="2 10" id="KW-0690">Ribosome biogenesis</keyword>
<evidence type="ECO:0000256" key="7">
    <source>
        <dbReference type="ARBA" id="ARBA00022833"/>
    </source>
</evidence>
<keyword evidence="6 10" id="KW-0378">Hydrolase</keyword>
<keyword evidence="4 10" id="KW-0699">rRNA-binding</keyword>
<dbReference type="PANTHER" id="PTHR32120:SF10">
    <property type="entry name" value="SMALL RIBOSOMAL SUBUNIT BIOGENESIS GTPASE RSGA"/>
    <property type="match status" value="1"/>
</dbReference>